<keyword evidence="1" id="KW-0472">Membrane</keyword>
<dbReference type="EMBL" id="MK551184">
    <property type="protein sequence ID" value="QCH03210.1"/>
    <property type="molecule type" value="Genomic_DNA"/>
</dbReference>
<name>A0A4D6U7J7_PLESH</name>
<evidence type="ECO:0000256" key="1">
    <source>
        <dbReference type="SAM" id="Phobius"/>
    </source>
</evidence>
<sequence>MAVQWQLIEIFFHMYCLFLKTWNHTIFGLHFALMFLKKMFI</sequence>
<keyword evidence="1" id="KW-1133">Transmembrane helix</keyword>
<keyword evidence="1" id="KW-0812">Transmembrane</keyword>
<reference evidence="2" key="1">
    <citation type="journal article" date="2019" name="Front. Microbiol.">
        <title>O-Antigen Gene Clusters of Plesiomonas shigelloides Serogroups and Its Application in Development of a Molecular Serotyping Scheme.</title>
        <authorList>
            <person name="Xi D."/>
            <person name="Wang X."/>
            <person name="Ning K."/>
            <person name="Liu Q."/>
            <person name="Jing F."/>
            <person name="Guo X."/>
            <person name="Cao B."/>
        </authorList>
    </citation>
    <scope>NUCLEOTIDE SEQUENCE</scope>
    <source>
        <strain evidence="2">O26H1a1c</strain>
    </source>
</reference>
<evidence type="ECO:0000313" key="2">
    <source>
        <dbReference type="EMBL" id="QCH03210.1"/>
    </source>
</evidence>
<protein>
    <submittedName>
        <fullName evidence="2">Uncharacterized protein</fullName>
    </submittedName>
</protein>
<feature type="transmembrane region" description="Helical" evidence="1">
    <location>
        <begin position="12"/>
        <end position="36"/>
    </location>
</feature>
<gene>
    <name evidence="2" type="primary">orf18</name>
</gene>
<dbReference type="AlphaFoldDB" id="A0A4D6U7J7"/>
<organism evidence="2">
    <name type="scientific">Plesiomonas shigelloides</name>
    <name type="common">Aeromonas shigelloides</name>
    <dbReference type="NCBI Taxonomy" id="703"/>
    <lineage>
        <taxon>Bacteria</taxon>
        <taxon>Pseudomonadati</taxon>
        <taxon>Pseudomonadota</taxon>
        <taxon>Gammaproteobacteria</taxon>
        <taxon>Enterobacterales</taxon>
        <taxon>Enterobacteriaceae</taxon>
        <taxon>Plesiomonas</taxon>
    </lineage>
</organism>
<accession>A0A4D6U7J7</accession>
<proteinExistence type="predicted"/>